<evidence type="ECO:0000256" key="2">
    <source>
        <dbReference type="SAM" id="SignalP"/>
    </source>
</evidence>
<feature type="region of interest" description="Disordered" evidence="1">
    <location>
        <begin position="34"/>
        <end position="64"/>
    </location>
</feature>
<dbReference type="EMBL" id="JBBPBN010000061">
    <property type="protein sequence ID" value="KAK8987084.1"/>
    <property type="molecule type" value="Genomic_DNA"/>
</dbReference>
<keyword evidence="4" id="KW-1185">Reference proteome</keyword>
<reference evidence="3 4" key="1">
    <citation type="journal article" date="2024" name="G3 (Bethesda)">
        <title>Genome assembly of Hibiscus sabdariffa L. provides insights into metabolisms of medicinal natural products.</title>
        <authorList>
            <person name="Kim T."/>
        </authorList>
    </citation>
    <scope>NUCLEOTIDE SEQUENCE [LARGE SCALE GENOMIC DNA]</scope>
    <source>
        <strain evidence="3">TK-2024</strain>
        <tissue evidence="3">Old leaves</tissue>
    </source>
</reference>
<protein>
    <submittedName>
        <fullName evidence="3">Uncharacterized protein</fullName>
    </submittedName>
</protein>
<accession>A0ABR2PFA2</accession>
<proteinExistence type="predicted"/>
<organism evidence="3 4">
    <name type="scientific">Hibiscus sabdariffa</name>
    <name type="common">roselle</name>
    <dbReference type="NCBI Taxonomy" id="183260"/>
    <lineage>
        <taxon>Eukaryota</taxon>
        <taxon>Viridiplantae</taxon>
        <taxon>Streptophyta</taxon>
        <taxon>Embryophyta</taxon>
        <taxon>Tracheophyta</taxon>
        <taxon>Spermatophyta</taxon>
        <taxon>Magnoliopsida</taxon>
        <taxon>eudicotyledons</taxon>
        <taxon>Gunneridae</taxon>
        <taxon>Pentapetalae</taxon>
        <taxon>rosids</taxon>
        <taxon>malvids</taxon>
        <taxon>Malvales</taxon>
        <taxon>Malvaceae</taxon>
        <taxon>Malvoideae</taxon>
        <taxon>Hibiscus</taxon>
    </lineage>
</organism>
<evidence type="ECO:0000256" key="1">
    <source>
        <dbReference type="SAM" id="MobiDB-lite"/>
    </source>
</evidence>
<comment type="caution">
    <text evidence="3">The sequence shown here is derived from an EMBL/GenBank/DDBJ whole genome shotgun (WGS) entry which is preliminary data.</text>
</comment>
<dbReference type="Proteomes" id="UP001396334">
    <property type="component" value="Unassembled WGS sequence"/>
</dbReference>
<feature type="chain" id="PRO_5045516483" evidence="2">
    <location>
        <begin position="16"/>
        <end position="117"/>
    </location>
</feature>
<sequence length="117" mass="13151">MSLLFSTILHSLTHSLPLLAQSKIKWLVSLSENDNKENIPPFSSKNSTYLLTKPSSSSNPQRRLRKPLQDITNLILPRVYSTLVRSDTTALVTSRAENGVGSTCKKTCLVYKSRNFR</sequence>
<evidence type="ECO:0000313" key="4">
    <source>
        <dbReference type="Proteomes" id="UP001396334"/>
    </source>
</evidence>
<gene>
    <name evidence="3" type="ORF">V6N11_055398</name>
</gene>
<feature type="signal peptide" evidence="2">
    <location>
        <begin position="1"/>
        <end position="15"/>
    </location>
</feature>
<evidence type="ECO:0000313" key="3">
    <source>
        <dbReference type="EMBL" id="KAK8987084.1"/>
    </source>
</evidence>
<keyword evidence="2" id="KW-0732">Signal</keyword>
<name>A0ABR2PFA2_9ROSI</name>
<feature type="compositionally biased region" description="Polar residues" evidence="1">
    <location>
        <begin position="41"/>
        <end position="61"/>
    </location>
</feature>